<organism evidence="5 6">
    <name type="scientific">Asterophora parasitica</name>
    <dbReference type="NCBI Taxonomy" id="117018"/>
    <lineage>
        <taxon>Eukaryota</taxon>
        <taxon>Fungi</taxon>
        <taxon>Dikarya</taxon>
        <taxon>Basidiomycota</taxon>
        <taxon>Agaricomycotina</taxon>
        <taxon>Agaricomycetes</taxon>
        <taxon>Agaricomycetidae</taxon>
        <taxon>Agaricales</taxon>
        <taxon>Tricholomatineae</taxon>
        <taxon>Lyophyllaceae</taxon>
        <taxon>Asterophora</taxon>
    </lineage>
</organism>
<dbReference type="PROSITE" id="PS50197">
    <property type="entry name" value="BEACH"/>
    <property type="match status" value="1"/>
</dbReference>
<evidence type="ECO:0000256" key="1">
    <source>
        <dbReference type="ARBA" id="ARBA00022574"/>
    </source>
</evidence>
<comment type="caution">
    <text evidence="5">The sequence shown here is derived from an EMBL/GenBank/DDBJ whole genome shotgun (WGS) entry which is preliminary data.</text>
</comment>
<feature type="domain" description="BEACH" evidence="4">
    <location>
        <begin position="1"/>
        <end position="201"/>
    </location>
</feature>
<dbReference type="InterPro" id="IPR036372">
    <property type="entry name" value="BEACH_dom_sf"/>
</dbReference>
<dbReference type="InterPro" id="IPR001680">
    <property type="entry name" value="WD40_rpt"/>
</dbReference>
<gene>
    <name evidence="5" type="ORF">DXG03_006338</name>
</gene>
<feature type="repeat" description="WD" evidence="3">
    <location>
        <begin position="303"/>
        <end position="329"/>
    </location>
</feature>
<dbReference type="SMART" id="SM01026">
    <property type="entry name" value="Beach"/>
    <property type="match status" value="1"/>
</dbReference>
<dbReference type="PROSITE" id="PS50294">
    <property type="entry name" value="WD_REPEATS_REGION"/>
    <property type="match status" value="1"/>
</dbReference>
<protein>
    <recommendedName>
        <fullName evidence="4">BEACH domain-containing protein</fullName>
    </recommendedName>
</protein>
<evidence type="ECO:0000313" key="6">
    <source>
        <dbReference type="Proteomes" id="UP000775547"/>
    </source>
</evidence>
<evidence type="ECO:0000313" key="5">
    <source>
        <dbReference type="EMBL" id="KAG5645385.1"/>
    </source>
</evidence>
<dbReference type="InterPro" id="IPR046851">
    <property type="entry name" value="NBCH_WD40"/>
</dbReference>
<name>A0A9P7GDL5_9AGAR</name>
<dbReference type="InterPro" id="IPR050865">
    <property type="entry name" value="BEACH_Domain"/>
</dbReference>
<reference evidence="5" key="2">
    <citation type="submission" date="2021-10" db="EMBL/GenBank/DDBJ databases">
        <title>Phylogenomics reveals ancestral predisposition of the termite-cultivated fungus Termitomyces towards a domesticated lifestyle.</title>
        <authorList>
            <person name="Auxier B."/>
            <person name="Grum-Grzhimaylo A."/>
            <person name="Cardenas M.E."/>
            <person name="Lodge J.D."/>
            <person name="Laessoe T."/>
            <person name="Pedersen O."/>
            <person name="Smith M.E."/>
            <person name="Kuyper T.W."/>
            <person name="Franco-Molano E.A."/>
            <person name="Baroni T.J."/>
            <person name="Aanen D.K."/>
        </authorList>
    </citation>
    <scope>NUCLEOTIDE SEQUENCE</scope>
    <source>
        <strain evidence="5">AP01</strain>
        <tissue evidence="5">Mycelium</tissue>
    </source>
</reference>
<dbReference type="InterPro" id="IPR019775">
    <property type="entry name" value="WD40_repeat_CS"/>
</dbReference>
<evidence type="ECO:0000256" key="2">
    <source>
        <dbReference type="ARBA" id="ARBA00022737"/>
    </source>
</evidence>
<dbReference type="EMBL" id="JABCKV010000041">
    <property type="protein sequence ID" value="KAG5645385.1"/>
    <property type="molecule type" value="Genomic_DNA"/>
</dbReference>
<keyword evidence="2" id="KW-0677">Repeat</keyword>
<accession>A0A9P7GDL5</accession>
<dbReference type="SUPFAM" id="SSF81837">
    <property type="entry name" value="BEACH domain"/>
    <property type="match status" value="1"/>
</dbReference>
<keyword evidence="1 3" id="KW-0853">WD repeat</keyword>
<evidence type="ECO:0000259" key="4">
    <source>
        <dbReference type="PROSITE" id="PS50197"/>
    </source>
</evidence>
<dbReference type="InterPro" id="IPR036322">
    <property type="entry name" value="WD40_repeat_dom_sf"/>
</dbReference>
<dbReference type="PROSITE" id="PS50082">
    <property type="entry name" value="WD_REPEATS_2"/>
    <property type="match status" value="2"/>
</dbReference>
<evidence type="ECO:0000256" key="3">
    <source>
        <dbReference type="PROSITE-ProRule" id="PRU00221"/>
    </source>
</evidence>
<dbReference type="SMART" id="SM00320">
    <property type="entry name" value="WD40"/>
    <property type="match status" value="4"/>
</dbReference>
<dbReference type="Pfam" id="PF20426">
    <property type="entry name" value="NBCH_WD40"/>
    <property type="match status" value="1"/>
</dbReference>
<dbReference type="Proteomes" id="UP000775547">
    <property type="component" value="Unassembled WGS sequence"/>
</dbReference>
<feature type="repeat" description="WD" evidence="3">
    <location>
        <begin position="341"/>
        <end position="382"/>
    </location>
</feature>
<dbReference type="SUPFAM" id="SSF50978">
    <property type="entry name" value="WD40 repeat-like"/>
    <property type="match status" value="1"/>
</dbReference>
<dbReference type="InterPro" id="IPR015943">
    <property type="entry name" value="WD40/YVTN_repeat-like_dom_sf"/>
</dbReference>
<dbReference type="Pfam" id="PF02138">
    <property type="entry name" value="Beach"/>
    <property type="match status" value="2"/>
</dbReference>
<dbReference type="Gene3D" id="2.130.10.10">
    <property type="entry name" value="YVTN repeat-like/Quinoprotein amine dehydrogenase"/>
    <property type="match status" value="1"/>
</dbReference>
<dbReference type="PROSITE" id="PS00678">
    <property type="entry name" value="WD_REPEATS_1"/>
    <property type="match status" value="1"/>
</dbReference>
<dbReference type="PANTHER" id="PTHR13743:SF146">
    <property type="entry name" value="WD REPEAT AND FYVE DOMAIN-CONTAINING PROTEIN 3"/>
    <property type="match status" value="1"/>
</dbReference>
<dbReference type="PANTHER" id="PTHR13743">
    <property type="entry name" value="BEIGE/BEACH-RELATED"/>
    <property type="match status" value="1"/>
</dbReference>
<dbReference type="Gene3D" id="1.10.1540.10">
    <property type="entry name" value="BEACH domain"/>
    <property type="match status" value="1"/>
</dbReference>
<keyword evidence="6" id="KW-1185">Reference proteome</keyword>
<dbReference type="OrthoDB" id="26681at2759"/>
<proteinExistence type="predicted"/>
<dbReference type="InterPro" id="IPR000409">
    <property type="entry name" value="BEACH_dom"/>
</dbReference>
<reference evidence="5" key="1">
    <citation type="submission" date="2020-07" db="EMBL/GenBank/DDBJ databases">
        <authorList>
            <person name="Nieuwenhuis M."/>
            <person name="Van De Peppel L.J.J."/>
        </authorList>
    </citation>
    <scope>NUCLEOTIDE SEQUENCE</scope>
    <source>
        <strain evidence="5">AP01</strain>
        <tissue evidence="5">Mycelium</tissue>
    </source>
</reference>
<sequence length="515" mass="57310">MFKTLQGGEWDLPDRLFSDLPRAYDSAAQDVRGDVRELIPEFFTCPEFVVYRFNEKLQVDFVTCRFLENSANLDFGVQQNTGERIHDVRLPPWARDDPLLFIIMNRRVSCSDYRIMTGSNWLYQALESSYVSEHLSAWIDLIWGCKQRDPDSLNVFHPLSYEGSIDLDTITDELEREATVGIIHNFGQTPRKLFTAPHPERFNHGLSTLPVGVLHGIEEDAHLLVQASRCFKDLGENTPVRELALDVIGEKIIPCPEGVLCAPLHPHEQVEWRTGGTELRLVVDSKVIQVVENAFCNCADFADSSSLVTGSSDYTVRLWKISRGTLGSSTTATGIVLSHIMRIHTDEVTCVKASRTWSLVLSGSKDGSAALWDLNRGVYVRSIWHGNGEEATAVNLVAINESTGYIATCSRSKLCLYTINARPMATLDLTTTPSFSPLVPTITSMAFHEREYSHLGVLATGGPDGSIALRTWTADGTPEGQKAQWEFVTIRTMKARMVGRGVTRPPSVTSLKFLG</sequence>
<dbReference type="AlphaFoldDB" id="A0A9P7GDL5"/>